<keyword evidence="2 7" id="KW-0028">Amino-acid biosynthesis</keyword>
<dbReference type="InterPro" id="IPR016161">
    <property type="entry name" value="Ald_DH/histidinol_DH"/>
</dbReference>
<dbReference type="Gene3D" id="3.40.605.10">
    <property type="entry name" value="Aldehyde Dehydrogenase, Chain A, domain 1"/>
    <property type="match status" value="1"/>
</dbReference>
<comment type="function">
    <text evidence="7">Catalyzes the NADPH-dependent reduction of L-glutamate 5-phosphate into L-glutamate 5-semialdehyde and phosphate. The product spontaneously undergoes cyclization to form 1-pyrroline-5-carboxylate.</text>
</comment>
<dbReference type="EMBL" id="AP024849">
    <property type="protein sequence ID" value="BCZ43957.1"/>
    <property type="molecule type" value="Genomic_DNA"/>
</dbReference>
<comment type="pathway">
    <text evidence="1 7">Amino-acid biosynthesis; L-proline biosynthesis; L-glutamate 5-semialdehyde from L-glutamate: step 2/2.</text>
</comment>
<feature type="domain" description="Aldehyde dehydrogenase" evidence="8">
    <location>
        <begin position="15"/>
        <end position="288"/>
    </location>
</feature>
<keyword evidence="10" id="KW-1185">Reference proteome</keyword>
<keyword evidence="3 7" id="KW-0641">Proline biosynthesis</keyword>
<dbReference type="Proteomes" id="UP000824633">
    <property type="component" value="Chromosome"/>
</dbReference>
<dbReference type="InterPro" id="IPR016163">
    <property type="entry name" value="Ald_DH_C"/>
</dbReference>
<sequence>MSELLRKDYLVDMGQKAKEASYELGVASTKEKDDALVFMAEELINLKEEIIKANKIDLEVAKSKGTSKVMLDRLELSHERIEGIADGLKDLVKLQDPIGEVISMWQRPNGLQIGQKRVPLGVIGIIYEARPNVTCDAAGLCLKAGNATILRGGSEAINSNKAIIKALNSGIERAGLPKASVQLVEDTSRDVATEMMRLNEFIDVLIPRGGAGLIQAVLKNATIPVIETGTGNCHIYVDESCDFEMAKNIAVNAKVSRPSVCNSAEKLLVNEKIAKDFLPIAIRALRENGVAVKGDEASQAIINDIEKANEEDWGKEYLDYIMAVKIVKDVDEAIAHINKYGTGHSEAIITESYKNSQKFLQRVDAAAVYVNASTRFTDGSEFGFGAEIGISTQKLHARGPMGLKELTTIKYIIYGNGQIR</sequence>
<dbReference type="EC" id="1.2.1.41" evidence="7"/>
<evidence type="ECO:0000256" key="5">
    <source>
        <dbReference type="ARBA" id="ARBA00023002"/>
    </source>
</evidence>
<feature type="domain" description="Aldehyde dehydrogenase" evidence="8">
    <location>
        <begin position="321"/>
        <end position="410"/>
    </location>
</feature>
<dbReference type="InterPro" id="IPR000965">
    <property type="entry name" value="GPR_dom"/>
</dbReference>
<dbReference type="InterPro" id="IPR020593">
    <property type="entry name" value="G-glutamylP_reductase_CS"/>
</dbReference>
<evidence type="ECO:0000256" key="1">
    <source>
        <dbReference type="ARBA" id="ARBA00004985"/>
    </source>
</evidence>
<evidence type="ECO:0000256" key="4">
    <source>
        <dbReference type="ARBA" id="ARBA00022857"/>
    </source>
</evidence>
<dbReference type="RefSeq" id="WP_224035677.1">
    <property type="nucleotide sequence ID" value="NZ_AP024849.1"/>
</dbReference>
<dbReference type="SUPFAM" id="SSF53720">
    <property type="entry name" value="ALDH-like"/>
    <property type="match status" value="1"/>
</dbReference>
<dbReference type="PROSITE" id="PS01223">
    <property type="entry name" value="PROA"/>
    <property type="match status" value="1"/>
</dbReference>
<dbReference type="NCBIfam" id="NF001221">
    <property type="entry name" value="PRK00197.1"/>
    <property type="match status" value="1"/>
</dbReference>
<dbReference type="InterPro" id="IPR015590">
    <property type="entry name" value="Aldehyde_DH_dom"/>
</dbReference>
<evidence type="ECO:0000256" key="3">
    <source>
        <dbReference type="ARBA" id="ARBA00022650"/>
    </source>
</evidence>
<evidence type="ECO:0000256" key="7">
    <source>
        <dbReference type="HAMAP-Rule" id="MF_00412"/>
    </source>
</evidence>
<dbReference type="PANTHER" id="PTHR11063:SF8">
    <property type="entry name" value="DELTA-1-PYRROLINE-5-CARBOXYLATE SYNTHASE"/>
    <property type="match status" value="1"/>
</dbReference>
<name>A0ABM7SYG8_9CLOT</name>
<accession>A0ABM7SYG8</accession>
<dbReference type="Pfam" id="PF00171">
    <property type="entry name" value="Aldedh"/>
    <property type="match status" value="2"/>
</dbReference>
<dbReference type="InterPro" id="IPR012134">
    <property type="entry name" value="Glu-5-SA_DH"/>
</dbReference>
<evidence type="ECO:0000313" key="10">
    <source>
        <dbReference type="Proteomes" id="UP000824633"/>
    </source>
</evidence>
<evidence type="ECO:0000313" key="9">
    <source>
        <dbReference type="EMBL" id="BCZ43957.1"/>
    </source>
</evidence>
<evidence type="ECO:0000259" key="8">
    <source>
        <dbReference type="Pfam" id="PF00171"/>
    </source>
</evidence>
<keyword evidence="5 7" id="KW-0560">Oxidoreductase</keyword>
<evidence type="ECO:0000256" key="6">
    <source>
        <dbReference type="ARBA" id="ARBA00049024"/>
    </source>
</evidence>
<dbReference type="InterPro" id="IPR016162">
    <property type="entry name" value="Ald_DH_N"/>
</dbReference>
<keyword evidence="4 7" id="KW-0521">NADP</keyword>
<organism evidence="9 10">
    <name type="scientific">Clostridium gelidum</name>
    <dbReference type="NCBI Taxonomy" id="704125"/>
    <lineage>
        <taxon>Bacteria</taxon>
        <taxon>Bacillati</taxon>
        <taxon>Bacillota</taxon>
        <taxon>Clostridia</taxon>
        <taxon>Eubacteriales</taxon>
        <taxon>Clostridiaceae</taxon>
        <taxon>Clostridium</taxon>
    </lineage>
</organism>
<keyword evidence="7" id="KW-0963">Cytoplasm</keyword>
<dbReference type="CDD" id="cd07079">
    <property type="entry name" value="ALDH_F18-19_ProA-GPR"/>
    <property type="match status" value="1"/>
</dbReference>
<proteinExistence type="inferred from homology"/>
<comment type="subcellular location">
    <subcellularLocation>
        <location evidence="7">Cytoplasm</location>
    </subcellularLocation>
</comment>
<dbReference type="PANTHER" id="PTHR11063">
    <property type="entry name" value="GLUTAMATE SEMIALDEHYDE DEHYDROGENASE"/>
    <property type="match status" value="1"/>
</dbReference>
<dbReference type="PIRSF" id="PIRSF000151">
    <property type="entry name" value="GPR"/>
    <property type="match status" value="1"/>
</dbReference>
<dbReference type="HAMAP" id="MF_00412">
    <property type="entry name" value="ProA"/>
    <property type="match status" value="1"/>
</dbReference>
<dbReference type="NCBIfam" id="TIGR00407">
    <property type="entry name" value="proA"/>
    <property type="match status" value="1"/>
</dbReference>
<reference evidence="10" key="1">
    <citation type="submission" date="2021-07" db="EMBL/GenBank/DDBJ databases">
        <title>Complete genome sequencing of a Clostridium isolate.</title>
        <authorList>
            <person name="Ueki A."/>
            <person name="Tonouchi A."/>
        </authorList>
    </citation>
    <scope>NUCLEOTIDE SEQUENCE [LARGE SCALE GENOMIC DNA]</scope>
    <source>
        <strain evidence="10">C5S11</strain>
    </source>
</reference>
<comment type="similarity">
    <text evidence="7">Belongs to the gamma-glutamyl phosphate reductase family.</text>
</comment>
<evidence type="ECO:0000256" key="2">
    <source>
        <dbReference type="ARBA" id="ARBA00022605"/>
    </source>
</evidence>
<protein>
    <recommendedName>
        <fullName evidence="7">Gamma-glutamyl phosphate reductase</fullName>
        <shortName evidence="7">GPR</shortName>
        <ecNumber evidence="7">1.2.1.41</ecNumber>
    </recommendedName>
    <alternativeName>
        <fullName evidence="7">Glutamate-5-semialdehyde dehydrogenase</fullName>
    </alternativeName>
    <alternativeName>
        <fullName evidence="7">Glutamyl-gamma-semialdehyde dehydrogenase</fullName>
        <shortName evidence="7">GSA dehydrogenase</shortName>
    </alternativeName>
</protein>
<comment type="catalytic activity">
    <reaction evidence="6 7">
        <text>L-glutamate 5-semialdehyde + phosphate + NADP(+) = L-glutamyl 5-phosphate + NADPH + H(+)</text>
        <dbReference type="Rhea" id="RHEA:19541"/>
        <dbReference type="ChEBI" id="CHEBI:15378"/>
        <dbReference type="ChEBI" id="CHEBI:43474"/>
        <dbReference type="ChEBI" id="CHEBI:57783"/>
        <dbReference type="ChEBI" id="CHEBI:58066"/>
        <dbReference type="ChEBI" id="CHEBI:58274"/>
        <dbReference type="ChEBI" id="CHEBI:58349"/>
        <dbReference type="EC" id="1.2.1.41"/>
    </reaction>
</comment>
<gene>
    <name evidence="7 9" type="primary">proA</name>
    <name evidence="9" type="ORF">psyc5s11_00240</name>
</gene>
<dbReference type="Gene3D" id="3.40.309.10">
    <property type="entry name" value="Aldehyde Dehydrogenase, Chain A, domain 2"/>
    <property type="match status" value="1"/>
</dbReference>